<accession>A0A8C3QXQ5</accession>
<evidence type="ECO:0000313" key="1">
    <source>
        <dbReference type="Ensembl" id="ENSCRFP00000012965.1"/>
    </source>
</evidence>
<organism evidence="1 2">
    <name type="scientific">Cyanoderma ruficeps</name>
    <name type="common">rufous-capped babbler</name>
    <dbReference type="NCBI Taxonomy" id="181631"/>
    <lineage>
        <taxon>Eukaryota</taxon>
        <taxon>Metazoa</taxon>
        <taxon>Chordata</taxon>
        <taxon>Craniata</taxon>
        <taxon>Vertebrata</taxon>
        <taxon>Euteleostomi</taxon>
        <taxon>Archelosauria</taxon>
        <taxon>Archosauria</taxon>
        <taxon>Dinosauria</taxon>
        <taxon>Saurischia</taxon>
        <taxon>Theropoda</taxon>
        <taxon>Coelurosauria</taxon>
        <taxon>Aves</taxon>
        <taxon>Neognathae</taxon>
        <taxon>Neoaves</taxon>
        <taxon>Telluraves</taxon>
        <taxon>Australaves</taxon>
        <taxon>Passeriformes</taxon>
        <taxon>Sylvioidea</taxon>
        <taxon>Timaliidae</taxon>
        <taxon>Cyanoderma</taxon>
    </lineage>
</organism>
<dbReference type="AlphaFoldDB" id="A0A8C3QXQ5"/>
<name>A0A8C3QXQ5_9PASS</name>
<reference evidence="1" key="2">
    <citation type="submission" date="2025-09" db="UniProtKB">
        <authorList>
            <consortium name="Ensembl"/>
        </authorList>
    </citation>
    <scope>IDENTIFICATION</scope>
</reference>
<evidence type="ECO:0000313" key="2">
    <source>
        <dbReference type="Proteomes" id="UP000694396"/>
    </source>
</evidence>
<reference evidence="1" key="1">
    <citation type="submission" date="2025-08" db="UniProtKB">
        <authorList>
            <consortium name="Ensembl"/>
        </authorList>
    </citation>
    <scope>IDENTIFICATION</scope>
</reference>
<proteinExistence type="predicted"/>
<protein>
    <submittedName>
        <fullName evidence="1">Uncharacterized protein</fullName>
    </submittedName>
</protein>
<dbReference type="Ensembl" id="ENSCRFT00000013412.1">
    <property type="protein sequence ID" value="ENSCRFP00000012965.1"/>
    <property type="gene ID" value="ENSCRFG00000010053.1"/>
</dbReference>
<keyword evidence="2" id="KW-1185">Reference proteome</keyword>
<sequence>MSLLSTQRCVYSGQSLPSNIPMYARGLHAADHGSLPLPNLHSSLKIKYCNTHFTKWYFSAKKKIHGKS</sequence>
<dbReference type="Proteomes" id="UP000694396">
    <property type="component" value="Unplaced"/>
</dbReference>